<evidence type="ECO:0000313" key="11">
    <source>
        <dbReference type="EMBL" id="SNR32468.1"/>
    </source>
</evidence>
<dbReference type="Pfam" id="PF00528">
    <property type="entry name" value="BPD_transp_1"/>
    <property type="match status" value="1"/>
</dbReference>
<dbReference type="GO" id="GO:0005315">
    <property type="term" value="F:phosphate transmembrane transporter activity"/>
    <property type="evidence" value="ECO:0007669"/>
    <property type="project" value="InterPro"/>
</dbReference>
<feature type="transmembrane region" description="Helical" evidence="9">
    <location>
        <begin position="256"/>
        <end position="278"/>
    </location>
</feature>
<dbReference type="Proteomes" id="UP000198409">
    <property type="component" value="Unassembled WGS sequence"/>
</dbReference>
<feature type="transmembrane region" description="Helical" evidence="9">
    <location>
        <begin position="402"/>
        <end position="421"/>
    </location>
</feature>
<keyword evidence="7 9" id="KW-1133">Transmembrane helix</keyword>
<evidence type="ECO:0000256" key="2">
    <source>
        <dbReference type="ARBA" id="ARBA00007069"/>
    </source>
</evidence>
<dbReference type="InterPro" id="IPR005672">
    <property type="entry name" value="Phosphate_PstA"/>
</dbReference>
<keyword evidence="5 9" id="KW-1003">Cell membrane</keyword>
<gene>
    <name evidence="12" type="primary">pstA</name>
    <name evidence="12" type="ORF">EYF88_03445</name>
    <name evidence="11" type="ORF">SAMN06265378_10266</name>
</gene>
<accession>A0A238VE77</accession>
<dbReference type="PROSITE" id="PS50928">
    <property type="entry name" value="ABC_TM1"/>
    <property type="match status" value="1"/>
</dbReference>
<evidence type="ECO:0000313" key="13">
    <source>
        <dbReference type="Proteomes" id="UP000198409"/>
    </source>
</evidence>
<feature type="transmembrane region" description="Helical" evidence="9">
    <location>
        <begin position="284"/>
        <end position="306"/>
    </location>
</feature>
<dbReference type="RefSeq" id="WP_089386789.1">
    <property type="nucleotide sequence ID" value="NZ_FZNM01000002.1"/>
</dbReference>
<keyword evidence="14" id="KW-1185">Reference proteome</keyword>
<organism evidence="11 13">
    <name type="scientific">Paracoccus sediminis</name>
    <dbReference type="NCBI Taxonomy" id="1214787"/>
    <lineage>
        <taxon>Bacteria</taxon>
        <taxon>Pseudomonadati</taxon>
        <taxon>Pseudomonadota</taxon>
        <taxon>Alphaproteobacteria</taxon>
        <taxon>Rhodobacterales</taxon>
        <taxon>Paracoccaceae</taxon>
        <taxon>Paracoccus</taxon>
    </lineage>
</organism>
<keyword evidence="6 9" id="KW-0812">Transmembrane</keyword>
<proteinExistence type="inferred from homology"/>
<evidence type="ECO:0000256" key="3">
    <source>
        <dbReference type="ARBA" id="ARBA00016864"/>
    </source>
</evidence>
<dbReference type="PANTHER" id="PTHR43470">
    <property type="entry name" value="PHOSPHATE TRANSPORT SYSTEM PERMEASE PROTEIN PSTA-RELATED"/>
    <property type="match status" value="1"/>
</dbReference>
<evidence type="ECO:0000256" key="4">
    <source>
        <dbReference type="ARBA" id="ARBA00022448"/>
    </source>
</evidence>
<dbReference type="Gene3D" id="1.10.3720.10">
    <property type="entry name" value="MetI-like"/>
    <property type="match status" value="1"/>
</dbReference>
<evidence type="ECO:0000313" key="12">
    <source>
        <dbReference type="EMBL" id="TBN51962.1"/>
    </source>
</evidence>
<evidence type="ECO:0000313" key="14">
    <source>
        <dbReference type="Proteomes" id="UP000292859"/>
    </source>
</evidence>
<keyword evidence="4" id="KW-0813">Transport</keyword>
<sequence length="429" mass="45920">MSDQSADIAQRHDWGSARFQSNLARRRRNEKILAAFGLGAIAMAFLVLAILLWTLISGGAQAFRQTHVAIEVPVSAEWVDPADPAKGNYRNVIRDAMQTTFPDADPSELRALSGILSNAAQFVVRDKVVADPSLIGQTVSIDVPTSDPYDQLNKGNVDTQSAENTRRLSDADIAAFQQLKDQDRISLPINWALFTNADSRFPELAGLKGAIVGSAYALLICFLISFPLGIGAAIYLEEFAPKNKLSDIIEVNINNLAAVPSVVFGLLALAVFLGWFGMPRSAPLVGGLTLGIMTLPTIIIATRAALKAVPPSIREAALGVGASKQQVVFGHVLPLAMPGILTGTIIGLAQALGETAPLLLIGMNAFVTAAPATPFDASTALPTQIFIWADSPERGFVSRTSAAILVLLGFLVVMNAVAIWLRNRFERRW</sequence>
<dbReference type="PANTHER" id="PTHR43470:SF5">
    <property type="entry name" value="PHOSPHATE TRANSPORT SYSTEM PERMEASE PROTEIN PSTA"/>
    <property type="match status" value="1"/>
</dbReference>
<dbReference type="EMBL" id="FZNM01000002">
    <property type="protein sequence ID" value="SNR32468.1"/>
    <property type="molecule type" value="Genomic_DNA"/>
</dbReference>
<dbReference type="NCBIfam" id="TIGR00974">
    <property type="entry name" value="3a0107s02c"/>
    <property type="match status" value="1"/>
</dbReference>
<dbReference type="InterPro" id="IPR000515">
    <property type="entry name" value="MetI-like"/>
</dbReference>
<feature type="domain" description="ABC transmembrane type-1" evidence="10">
    <location>
        <begin position="211"/>
        <end position="418"/>
    </location>
</feature>
<dbReference type="InterPro" id="IPR035906">
    <property type="entry name" value="MetI-like_sf"/>
</dbReference>
<dbReference type="SUPFAM" id="SSF161098">
    <property type="entry name" value="MetI-like"/>
    <property type="match status" value="1"/>
</dbReference>
<dbReference type="Pfam" id="PF11812">
    <property type="entry name" value="DUF3333"/>
    <property type="match status" value="1"/>
</dbReference>
<dbReference type="CDD" id="cd06261">
    <property type="entry name" value="TM_PBP2"/>
    <property type="match status" value="1"/>
</dbReference>
<evidence type="ECO:0000256" key="6">
    <source>
        <dbReference type="ARBA" id="ARBA00022692"/>
    </source>
</evidence>
<feature type="transmembrane region" description="Helical" evidence="9">
    <location>
        <begin position="327"/>
        <end position="349"/>
    </location>
</feature>
<evidence type="ECO:0000256" key="9">
    <source>
        <dbReference type="RuleBase" id="RU363043"/>
    </source>
</evidence>
<evidence type="ECO:0000256" key="5">
    <source>
        <dbReference type="ARBA" id="ARBA00022475"/>
    </source>
</evidence>
<reference evidence="12 14" key="3">
    <citation type="submission" date="2019-02" db="EMBL/GenBank/DDBJ databases">
        <authorList>
            <person name="Zhang G."/>
        </authorList>
    </citation>
    <scope>NUCLEOTIDE SEQUENCE [LARGE SCALE GENOMIC DNA]</scope>
    <source>
        <strain evidence="12 14">CMB17</strain>
    </source>
</reference>
<dbReference type="GO" id="GO:0035435">
    <property type="term" value="P:phosphate ion transmembrane transport"/>
    <property type="evidence" value="ECO:0007669"/>
    <property type="project" value="InterPro"/>
</dbReference>
<dbReference type="InterPro" id="IPR024573">
    <property type="entry name" value="DUF3333"/>
</dbReference>
<name>A0A238VE77_9RHOB</name>
<dbReference type="GO" id="GO:0005886">
    <property type="term" value="C:plasma membrane"/>
    <property type="evidence" value="ECO:0007669"/>
    <property type="project" value="UniProtKB-SubCell"/>
</dbReference>
<evidence type="ECO:0000256" key="7">
    <source>
        <dbReference type="ARBA" id="ARBA00022989"/>
    </source>
</evidence>
<protein>
    <recommendedName>
        <fullName evidence="3 9">Phosphate transport system permease protein PstA</fullName>
    </recommendedName>
</protein>
<dbReference type="EMBL" id="SIRL01000002">
    <property type="protein sequence ID" value="TBN51962.1"/>
    <property type="molecule type" value="Genomic_DNA"/>
</dbReference>
<reference evidence="11" key="1">
    <citation type="submission" date="2017-06" db="EMBL/GenBank/DDBJ databases">
        <authorList>
            <person name="Kim H.J."/>
            <person name="Triplett B.A."/>
        </authorList>
    </citation>
    <scope>NUCLEOTIDE SEQUENCE [LARGE SCALE GENOMIC DNA]</scope>
    <source>
        <strain evidence="11">DSM 26170</strain>
    </source>
</reference>
<dbReference type="OrthoDB" id="9807065at2"/>
<reference evidence="13" key="2">
    <citation type="submission" date="2017-06" db="EMBL/GenBank/DDBJ databases">
        <authorList>
            <person name="Varghese N."/>
            <person name="Submissions S."/>
        </authorList>
    </citation>
    <scope>NUCLEOTIDE SEQUENCE [LARGE SCALE GENOMIC DNA]</scope>
    <source>
        <strain evidence="13">DSM 26170</strain>
    </source>
</reference>
<keyword evidence="8 9" id="KW-0472">Membrane</keyword>
<comment type="similarity">
    <text evidence="2 9">Belongs to the binding-protein-dependent transport system permease family. CysTW subfamily.</text>
</comment>
<feature type="transmembrane region" description="Helical" evidence="9">
    <location>
        <begin position="32"/>
        <end position="56"/>
    </location>
</feature>
<feature type="transmembrane region" description="Helical" evidence="9">
    <location>
        <begin position="215"/>
        <end position="236"/>
    </location>
</feature>
<dbReference type="Proteomes" id="UP000292859">
    <property type="component" value="Unassembled WGS sequence"/>
</dbReference>
<comment type="subcellular location">
    <subcellularLocation>
        <location evidence="9">Cell inner membrane</location>
        <topology evidence="9">Multi-pass membrane protein</topology>
    </subcellularLocation>
    <subcellularLocation>
        <location evidence="1">Cell membrane</location>
        <topology evidence="1">Multi-pass membrane protein</topology>
    </subcellularLocation>
</comment>
<dbReference type="AlphaFoldDB" id="A0A238VE77"/>
<evidence type="ECO:0000256" key="1">
    <source>
        <dbReference type="ARBA" id="ARBA00004651"/>
    </source>
</evidence>
<evidence type="ECO:0000256" key="8">
    <source>
        <dbReference type="ARBA" id="ARBA00023136"/>
    </source>
</evidence>
<evidence type="ECO:0000259" key="10">
    <source>
        <dbReference type="PROSITE" id="PS50928"/>
    </source>
</evidence>